<protein>
    <recommendedName>
        <fullName evidence="1">Ricin B lectin domain-containing protein</fullName>
    </recommendedName>
</protein>
<gene>
    <name evidence="2" type="ORF">D9613_010159</name>
</gene>
<dbReference type="InterPro" id="IPR000772">
    <property type="entry name" value="Ricin_B_lectin"/>
</dbReference>
<dbReference type="PROSITE" id="PS50231">
    <property type="entry name" value="RICIN_B_LECTIN"/>
    <property type="match status" value="1"/>
</dbReference>
<feature type="domain" description="Ricin B lectin" evidence="1">
    <location>
        <begin position="230"/>
        <end position="290"/>
    </location>
</feature>
<keyword evidence="3" id="KW-1185">Reference proteome</keyword>
<comment type="caution">
    <text evidence="2">The sequence shown here is derived from an EMBL/GenBank/DDBJ whole genome shotgun (WGS) entry which is preliminary data.</text>
</comment>
<dbReference type="EMBL" id="JAACJL010000017">
    <property type="protein sequence ID" value="KAF4618433.1"/>
    <property type="molecule type" value="Genomic_DNA"/>
</dbReference>
<reference evidence="2 3" key="1">
    <citation type="submission" date="2019-12" db="EMBL/GenBank/DDBJ databases">
        <authorList>
            <person name="Floudas D."/>
            <person name="Bentzer J."/>
            <person name="Ahren D."/>
            <person name="Johansson T."/>
            <person name="Persson P."/>
            <person name="Tunlid A."/>
        </authorList>
    </citation>
    <scope>NUCLEOTIDE SEQUENCE [LARGE SCALE GENOMIC DNA]</scope>
    <source>
        <strain evidence="2 3">CBS 102.39</strain>
    </source>
</reference>
<dbReference type="InterPro" id="IPR035992">
    <property type="entry name" value="Ricin_B-like_lectins"/>
</dbReference>
<accession>A0A8H4VQB4</accession>
<evidence type="ECO:0000259" key="1">
    <source>
        <dbReference type="Pfam" id="PF14200"/>
    </source>
</evidence>
<sequence>MVRIRSIFSTSNDYYISVAVDGSIELIDSNVPSAPNSQASTVTDAFATLDNQWVLTPATANVSISGGDLTGYNLKNLCTNQYFGWTSPPAKIHVDAEPLITVPNPTVVNLLPHVPSGTYLILGRSPTTPSGVYANGTYIFGWIFAGYTASQYHAIGTQPRWVFEAVGKVSPPTTKPEFTSPIVKKEPLPKELYRIRSFTGGYLLTMPEKSLDAGGKMIPYVARQVPKNEYQRWQVTRQENGLYTISNSANGLYLAAPSSNLTSGALLLGQSAKENPKPFEWNIQSVNGVFFFVGVPTATLSMGFADYDAQESKQVALTASDNAASQIWLFETMKPLAEATFSHLRLLTPGAYIIELSQSNSYLAITDTDDLADVSLRSQATHFQVIYKDKHTAKFTLSYRDSDGGRFYIIASPSNGGRLETTDAQVDPTEWATLRLEPGDDVYQ</sequence>
<dbReference type="Proteomes" id="UP000521872">
    <property type="component" value="Unassembled WGS sequence"/>
</dbReference>
<proteinExistence type="predicted"/>
<evidence type="ECO:0000313" key="3">
    <source>
        <dbReference type="Proteomes" id="UP000521872"/>
    </source>
</evidence>
<dbReference type="SUPFAM" id="SSF50370">
    <property type="entry name" value="Ricin B-like lectins"/>
    <property type="match status" value="1"/>
</dbReference>
<dbReference type="AlphaFoldDB" id="A0A8H4VQB4"/>
<organism evidence="2 3">
    <name type="scientific">Agrocybe pediades</name>
    <dbReference type="NCBI Taxonomy" id="84607"/>
    <lineage>
        <taxon>Eukaryota</taxon>
        <taxon>Fungi</taxon>
        <taxon>Dikarya</taxon>
        <taxon>Basidiomycota</taxon>
        <taxon>Agaricomycotina</taxon>
        <taxon>Agaricomycetes</taxon>
        <taxon>Agaricomycetidae</taxon>
        <taxon>Agaricales</taxon>
        <taxon>Agaricineae</taxon>
        <taxon>Strophariaceae</taxon>
        <taxon>Agrocybe</taxon>
    </lineage>
</organism>
<dbReference type="Pfam" id="PF14200">
    <property type="entry name" value="RicinB_lectin_2"/>
    <property type="match status" value="1"/>
</dbReference>
<dbReference type="Gene3D" id="2.80.10.50">
    <property type="match status" value="1"/>
</dbReference>
<name>A0A8H4VQB4_9AGAR</name>
<evidence type="ECO:0000313" key="2">
    <source>
        <dbReference type="EMBL" id="KAF4618433.1"/>
    </source>
</evidence>